<evidence type="ECO:0000256" key="8">
    <source>
        <dbReference type="SAM" id="MobiDB-lite"/>
    </source>
</evidence>
<dbReference type="Pfam" id="PF00400">
    <property type="entry name" value="WD40"/>
    <property type="match status" value="3"/>
</dbReference>
<feature type="compositionally biased region" description="Low complexity" evidence="8">
    <location>
        <begin position="315"/>
        <end position="329"/>
    </location>
</feature>
<dbReference type="AlphaFoldDB" id="A0A0C4DNN5"/>
<gene>
    <name evidence="9" type="ORF">MAPG_01427</name>
</gene>
<keyword evidence="1 7" id="KW-0853">WD repeat</keyword>
<feature type="repeat" description="WD" evidence="7">
    <location>
        <begin position="456"/>
        <end position="471"/>
    </location>
</feature>
<dbReference type="OrthoDB" id="7668193at2759"/>
<reference evidence="10" key="5">
    <citation type="submission" date="2015-06" db="UniProtKB">
        <authorList>
            <consortium name="EnsemblFungi"/>
        </authorList>
    </citation>
    <scope>IDENTIFICATION</scope>
    <source>
        <strain evidence="10">ATCC 64411</strain>
    </source>
</reference>
<dbReference type="PROSITE" id="PS50294">
    <property type="entry name" value="WD_REPEATS_REGION"/>
    <property type="match status" value="1"/>
</dbReference>
<dbReference type="PROSITE" id="PS50082">
    <property type="entry name" value="WD_REPEATS_2"/>
    <property type="match status" value="2"/>
</dbReference>
<dbReference type="InterPro" id="IPR036322">
    <property type="entry name" value="WD40_repeat_dom_sf"/>
</dbReference>
<proteinExistence type="inferred from homology"/>
<dbReference type="InterPro" id="IPR001680">
    <property type="entry name" value="WD40_rpt"/>
</dbReference>
<evidence type="ECO:0000256" key="1">
    <source>
        <dbReference type="ARBA" id="ARBA00022574"/>
    </source>
</evidence>
<dbReference type="PANTHER" id="PTHR19854:SF1">
    <property type="entry name" value="GUANINE NUCLEOTIDE-BINDING PROTEIN SUBUNIT BETA-LIKE PROTEIN 1"/>
    <property type="match status" value="1"/>
</dbReference>
<organism evidence="10 11">
    <name type="scientific">Magnaporthiopsis poae (strain ATCC 64411 / 73-15)</name>
    <name type="common">Kentucky bluegrass fungus</name>
    <name type="synonym">Magnaporthe poae</name>
    <dbReference type="NCBI Taxonomy" id="644358"/>
    <lineage>
        <taxon>Eukaryota</taxon>
        <taxon>Fungi</taxon>
        <taxon>Dikarya</taxon>
        <taxon>Ascomycota</taxon>
        <taxon>Pezizomycotina</taxon>
        <taxon>Sordariomycetes</taxon>
        <taxon>Sordariomycetidae</taxon>
        <taxon>Magnaporthales</taxon>
        <taxon>Magnaporthaceae</taxon>
        <taxon>Magnaporthiopsis</taxon>
    </lineage>
</organism>
<dbReference type="EnsemblFungi" id="MAPG_01427T0">
    <property type="protein sequence ID" value="MAPG_01427T0"/>
    <property type="gene ID" value="MAPG_01427"/>
</dbReference>
<feature type="region of interest" description="Disordered" evidence="8">
    <location>
        <begin position="267"/>
        <end position="367"/>
    </location>
</feature>
<dbReference type="STRING" id="644358.A0A0C4DNN5"/>
<evidence type="ECO:0000256" key="2">
    <source>
        <dbReference type="ARBA" id="ARBA00022737"/>
    </source>
</evidence>
<dbReference type="PANTHER" id="PTHR19854">
    <property type="entry name" value="TRANSDUCIN BETA-LIKE 3"/>
    <property type="match status" value="1"/>
</dbReference>
<feature type="compositionally biased region" description="Polar residues" evidence="8">
    <location>
        <begin position="297"/>
        <end position="311"/>
    </location>
</feature>
<comment type="function">
    <text evidence="3">Component of the ASTRA complex involved in chromatin remodeling.</text>
</comment>
<dbReference type="Proteomes" id="UP000011715">
    <property type="component" value="Unassembled WGS sequence"/>
</dbReference>
<keyword evidence="11" id="KW-1185">Reference proteome</keyword>
<reference evidence="11" key="1">
    <citation type="submission" date="2010-05" db="EMBL/GenBank/DDBJ databases">
        <title>The genome sequence of Magnaporthe poae strain ATCC 64411.</title>
        <authorList>
            <person name="Ma L.-J."/>
            <person name="Dead R."/>
            <person name="Young S."/>
            <person name="Zeng Q."/>
            <person name="Koehrsen M."/>
            <person name="Alvarado L."/>
            <person name="Berlin A."/>
            <person name="Chapman S.B."/>
            <person name="Chen Z."/>
            <person name="Freedman E."/>
            <person name="Gellesch M."/>
            <person name="Goldberg J."/>
            <person name="Griggs A."/>
            <person name="Gujja S."/>
            <person name="Heilman E.R."/>
            <person name="Heiman D."/>
            <person name="Hepburn T."/>
            <person name="Howarth C."/>
            <person name="Jen D."/>
            <person name="Larson L."/>
            <person name="Mehta T."/>
            <person name="Neiman D."/>
            <person name="Pearson M."/>
            <person name="Roberts A."/>
            <person name="Saif S."/>
            <person name="Shea T."/>
            <person name="Shenoy N."/>
            <person name="Sisk P."/>
            <person name="Stolte C."/>
            <person name="Sykes S."/>
            <person name="Walk T."/>
            <person name="White J."/>
            <person name="Yandava C."/>
            <person name="Haas B."/>
            <person name="Nusbaum C."/>
            <person name="Birren B."/>
        </authorList>
    </citation>
    <scope>NUCLEOTIDE SEQUENCE [LARGE SCALE GENOMIC DNA]</scope>
    <source>
        <strain evidence="11">ATCC 64411 / 73-15</strain>
    </source>
</reference>
<sequence length="471" mass="50881">MSQSSAVAGSGAPAQPRAILRGHKAQIHAAVFIRGGERLVTGDAEGFVAVWDLTIMRPRAVWRAHEDVMLGVREWGHERLITHGRDNKLIVWKLGEADEASLSRALPLDPSPEPRPQPWILHILEVNTMNFCTFSLCEVERSTRTPSHPEALVAVPNTLALEAIDIYHLPTQRREHTVKLGDKDGMVMALELFYTHAALTLVVAYETGTAAVAQLDGGDWNVLYKAKAHSQPILSLDMPPSRDYFLTSSADAVIAKHPLPQTADAAEIGTEISPPPDTHEGTESTETDETSHAPAKSTENAPSNPPGSANQPAPGGISLLAAALQSSGAKPPDAQKSARTQKNTKEPERIGTEPIRTANTKHAGQQGLRVRSDGRIFATAGWDSRVRVYSCKTMKELAVLKWHQVGCYALAFSPVGDKDGSAPQQQAGGDSSVVRKVGDVTVKDKRINHAKNAHWLAAGAKDGKVSLWEVY</sequence>
<name>A0A0C4DNN5_MAGP6</name>
<evidence type="ECO:0000256" key="6">
    <source>
        <dbReference type="ARBA" id="ARBA00040563"/>
    </source>
</evidence>
<evidence type="ECO:0000256" key="5">
    <source>
        <dbReference type="ARBA" id="ARBA00038749"/>
    </source>
</evidence>
<comment type="similarity">
    <text evidence="4">Belongs to the WD repeat ASA1 family.</text>
</comment>
<dbReference type="SMART" id="SM00320">
    <property type="entry name" value="WD40"/>
    <property type="match status" value="5"/>
</dbReference>
<comment type="subunit">
    <text evidence="5">Component of the ASTRA chromatin remodeling machinery complex.</text>
</comment>
<protein>
    <recommendedName>
        <fullName evidence="6">ASTRA-associated protein 1</fullName>
    </recommendedName>
</protein>
<keyword evidence="2" id="KW-0677">Repeat</keyword>
<dbReference type="InterPro" id="IPR015943">
    <property type="entry name" value="WD40/YVTN_repeat-like_dom_sf"/>
</dbReference>
<evidence type="ECO:0000256" key="4">
    <source>
        <dbReference type="ARBA" id="ARBA00037931"/>
    </source>
</evidence>
<evidence type="ECO:0000256" key="7">
    <source>
        <dbReference type="PROSITE-ProRule" id="PRU00221"/>
    </source>
</evidence>
<evidence type="ECO:0000313" key="9">
    <source>
        <dbReference type="EMBL" id="KLU82354.1"/>
    </source>
</evidence>
<dbReference type="Gene3D" id="2.130.10.10">
    <property type="entry name" value="YVTN repeat-like/Quinoprotein amine dehydrogenase"/>
    <property type="match status" value="2"/>
</dbReference>
<reference evidence="10" key="4">
    <citation type="journal article" date="2015" name="G3 (Bethesda)">
        <title>Genome sequences of three phytopathogenic species of the Magnaporthaceae family of fungi.</title>
        <authorList>
            <person name="Okagaki L.H."/>
            <person name="Nunes C.C."/>
            <person name="Sailsbery J."/>
            <person name="Clay B."/>
            <person name="Brown D."/>
            <person name="John T."/>
            <person name="Oh Y."/>
            <person name="Young N."/>
            <person name="Fitzgerald M."/>
            <person name="Haas B.J."/>
            <person name="Zeng Q."/>
            <person name="Young S."/>
            <person name="Adiconis X."/>
            <person name="Fan L."/>
            <person name="Levin J.Z."/>
            <person name="Mitchell T.K."/>
            <person name="Okubara P.A."/>
            <person name="Farman M.L."/>
            <person name="Kohn L.M."/>
            <person name="Birren B."/>
            <person name="Ma L.-J."/>
            <person name="Dean R.A."/>
        </authorList>
    </citation>
    <scope>NUCLEOTIDE SEQUENCE</scope>
    <source>
        <strain evidence="10">ATCC 64411 / 73-15</strain>
    </source>
</reference>
<dbReference type="SUPFAM" id="SSF50978">
    <property type="entry name" value="WD40 repeat-like"/>
    <property type="match status" value="1"/>
</dbReference>
<reference evidence="9" key="3">
    <citation type="submission" date="2011-03" db="EMBL/GenBank/DDBJ databases">
        <title>Annotation of Magnaporthe poae ATCC 64411.</title>
        <authorList>
            <person name="Ma L.-J."/>
            <person name="Dead R."/>
            <person name="Young S.K."/>
            <person name="Zeng Q."/>
            <person name="Gargeya S."/>
            <person name="Fitzgerald M."/>
            <person name="Haas B."/>
            <person name="Abouelleil A."/>
            <person name="Alvarado L."/>
            <person name="Arachchi H.M."/>
            <person name="Berlin A."/>
            <person name="Brown A."/>
            <person name="Chapman S.B."/>
            <person name="Chen Z."/>
            <person name="Dunbar C."/>
            <person name="Freedman E."/>
            <person name="Gearin G."/>
            <person name="Gellesch M."/>
            <person name="Goldberg J."/>
            <person name="Griggs A."/>
            <person name="Gujja S."/>
            <person name="Heiman D."/>
            <person name="Howarth C."/>
            <person name="Larson L."/>
            <person name="Lui A."/>
            <person name="MacDonald P.J.P."/>
            <person name="Mehta T."/>
            <person name="Montmayeur A."/>
            <person name="Murphy C."/>
            <person name="Neiman D."/>
            <person name="Pearson M."/>
            <person name="Priest M."/>
            <person name="Roberts A."/>
            <person name="Saif S."/>
            <person name="Shea T."/>
            <person name="Shenoy N."/>
            <person name="Sisk P."/>
            <person name="Stolte C."/>
            <person name="Sykes S."/>
            <person name="Yandava C."/>
            <person name="Wortman J."/>
            <person name="Nusbaum C."/>
            <person name="Birren B."/>
        </authorList>
    </citation>
    <scope>NUCLEOTIDE SEQUENCE</scope>
    <source>
        <strain evidence="9">ATCC 64411</strain>
    </source>
</reference>
<evidence type="ECO:0000313" key="11">
    <source>
        <dbReference type="Proteomes" id="UP000011715"/>
    </source>
</evidence>
<dbReference type="PROSITE" id="PS00678">
    <property type="entry name" value="WD_REPEATS_1"/>
    <property type="match status" value="1"/>
</dbReference>
<dbReference type="eggNOG" id="KOG0322">
    <property type="taxonomic scope" value="Eukaryota"/>
</dbReference>
<dbReference type="EMBL" id="ADBL01000344">
    <property type="status" value="NOT_ANNOTATED_CDS"/>
    <property type="molecule type" value="Genomic_DNA"/>
</dbReference>
<accession>A0A0C4DNN5</accession>
<evidence type="ECO:0000313" key="10">
    <source>
        <dbReference type="EnsemblFungi" id="MAPG_01427T0"/>
    </source>
</evidence>
<reference evidence="9" key="2">
    <citation type="submission" date="2010-05" db="EMBL/GenBank/DDBJ databases">
        <title>The Genome Sequence of Magnaporthe poae strain ATCC 64411.</title>
        <authorList>
            <consortium name="The Broad Institute Genome Sequencing Platform"/>
            <consortium name="Broad Institute Genome Sequencing Center for Infectious Disease"/>
            <person name="Ma L.-J."/>
            <person name="Dead R."/>
            <person name="Young S."/>
            <person name="Zeng Q."/>
            <person name="Koehrsen M."/>
            <person name="Alvarado L."/>
            <person name="Berlin A."/>
            <person name="Chapman S.B."/>
            <person name="Chen Z."/>
            <person name="Freedman E."/>
            <person name="Gellesch M."/>
            <person name="Goldberg J."/>
            <person name="Griggs A."/>
            <person name="Gujja S."/>
            <person name="Heilman E.R."/>
            <person name="Heiman D."/>
            <person name="Hepburn T."/>
            <person name="Howarth C."/>
            <person name="Jen D."/>
            <person name="Larson L."/>
            <person name="Mehta T."/>
            <person name="Neiman D."/>
            <person name="Pearson M."/>
            <person name="Roberts A."/>
            <person name="Saif S."/>
            <person name="Shea T."/>
            <person name="Shenoy N."/>
            <person name="Sisk P."/>
            <person name="Stolte C."/>
            <person name="Sykes S."/>
            <person name="Walk T."/>
            <person name="White J."/>
            <person name="Yandava C."/>
            <person name="Haas B."/>
            <person name="Nusbaum C."/>
            <person name="Birren B."/>
        </authorList>
    </citation>
    <scope>NUCLEOTIDE SEQUENCE</scope>
    <source>
        <strain evidence="9">ATCC 64411</strain>
    </source>
</reference>
<dbReference type="OMA" id="WHKEGVY"/>
<dbReference type="EMBL" id="GL876966">
    <property type="protein sequence ID" value="KLU82354.1"/>
    <property type="molecule type" value="Genomic_DNA"/>
</dbReference>
<dbReference type="InterPro" id="IPR019775">
    <property type="entry name" value="WD40_repeat_CS"/>
</dbReference>
<evidence type="ECO:0000256" key="3">
    <source>
        <dbReference type="ARBA" id="ARBA00037338"/>
    </source>
</evidence>
<dbReference type="VEuPathDB" id="FungiDB:MAPG_01427"/>
<feature type="repeat" description="WD" evidence="7">
    <location>
        <begin position="20"/>
        <end position="53"/>
    </location>
</feature>